<reference evidence="1" key="2">
    <citation type="submission" date="2025-09" db="UniProtKB">
        <authorList>
            <consortium name="Ensembl"/>
        </authorList>
    </citation>
    <scope>IDENTIFICATION</scope>
</reference>
<proteinExistence type="predicted"/>
<dbReference type="Proteomes" id="UP001108240">
    <property type="component" value="Unplaced"/>
</dbReference>
<keyword evidence="2" id="KW-1185">Reference proteome</keyword>
<dbReference type="AlphaFoldDB" id="A0A9J7ZRX8"/>
<organism evidence="1 2">
    <name type="scientific">Cyprinus carpio carpio</name>
    <dbReference type="NCBI Taxonomy" id="630221"/>
    <lineage>
        <taxon>Eukaryota</taxon>
        <taxon>Metazoa</taxon>
        <taxon>Chordata</taxon>
        <taxon>Craniata</taxon>
        <taxon>Vertebrata</taxon>
        <taxon>Euteleostomi</taxon>
        <taxon>Actinopterygii</taxon>
        <taxon>Neopterygii</taxon>
        <taxon>Teleostei</taxon>
        <taxon>Ostariophysi</taxon>
        <taxon>Cypriniformes</taxon>
        <taxon>Cyprinidae</taxon>
        <taxon>Cyprininae</taxon>
        <taxon>Cyprinus</taxon>
    </lineage>
</organism>
<sequence>MTSEAPEMLHSLGRFLCLSEALSESFDRWAEETLGRDWSIEEGDLIRVLDLSQRQPQVVLEHHKAGHRFPDRLGIGLGGTQSQVSSAPQIPEGSENIIDKRIISSSSESSTMFAIQKNQVIFVITTLWEV</sequence>
<protein>
    <submittedName>
        <fullName evidence="1">Uncharacterized protein</fullName>
    </submittedName>
</protein>
<evidence type="ECO:0000313" key="1">
    <source>
        <dbReference type="Ensembl" id="ENSCCRP00000135814.1"/>
    </source>
</evidence>
<reference evidence="1" key="1">
    <citation type="submission" date="2025-08" db="UniProtKB">
        <authorList>
            <consortium name="Ensembl"/>
        </authorList>
    </citation>
    <scope>IDENTIFICATION</scope>
</reference>
<accession>A0A9J7ZRX8</accession>
<dbReference type="Ensembl" id="ENSCCRT00000146431.1">
    <property type="protein sequence ID" value="ENSCCRP00000135814.1"/>
    <property type="gene ID" value="ENSCCRG00000078950.1"/>
</dbReference>
<evidence type="ECO:0000313" key="2">
    <source>
        <dbReference type="Proteomes" id="UP001108240"/>
    </source>
</evidence>
<name>A0A9J7ZRX8_CYPCA</name>